<dbReference type="GO" id="GO:0001139">
    <property type="term" value="F:RNA polymerase II complex recruiting activity"/>
    <property type="evidence" value="ECO:0007669"/>
    <property type="project" value="TreeGrafter"/>
</dbReference>
<reference evidence="13 14" key="1">
    <citation type="submission" date="2023-08" db="EMBL/GenBank/DDBJ databases">
        <title>Black Yeasts Isolated from many extreme environments.</title>
        <authorList>
            <person name="Coleine C."/>
            <person name="Stajich J.E."/>
            <person name="Selbmann L."/>
        </authorList>
    </citation>
    <scope>NUCLEOTIDE SEQUENCE [LARGE SCALE GENOMIC DNA]</scope>
    <source>
        <strain evidence="13 14">CCFEE 5792</strain>
    </source>
</reference>
<dbReference type="PROSITE" id="PS51133">
    <property type="entry name" value="ZF_TFIIS_2"/>
    <property type="match status" value="1"/>
</dbReference>
<evidence type="ECO:0000256" key="2">
    <source>
        <dbReference type="ARBA" id="ARBA00022723"/>
    </source>
</evidence>
<evidence type="ECO:0000256" key="6">
    <source>
        <dbReference type="PROSITE-ProRule" id="PRU00472"/>
    </source>
</evidence>
<protein>
    <recommendedName>
        <fullName evidence="8">Transcription elongation factor</fullName>
    </recommendedName>
</protein>
<evidence type="ECO:0000256" key="4">
    <source>
        <dbReference type="ARBA" id="ARBA00022833"/>
    </source>
</evidence>
<feature type="domain" description="TFIIS central" evidence="12">
    <location>
        <begin position="206"/>
        <end position="324"/>
    </location>
</feature>
<keyword evidence="8" id="KW-0238">DNA-binding</keyword>
<dbReference type="GO" id="GO:0031564">
    <property type="term" value="P:transcription antitermination"/>
    <property type="evidence" value="ECO:0007669"/>
    <property type="project" value="TreeGrafter"/>
</dbReference>
<feature type="compositionally biased region" description="Basic and acidic residues" evidence="9">
    <location>
        <begin position="186"/>
        <end position="196"/>
    </location>
</feature>
<evidence type="ECO:0000256" key="7">
    <source>
        <dbReference type="PROSITE-ProRule" id="PRU00649"/>
    </source>
</evidence>
<evidence type="ECO:0000256" key="8">
    <source>
        <dbReference type="RuleBase" id="RU368078"/>
    </source>
</evidence>
<dbReference type="InterPro" id="IPR003617">
    <property type="entry name" value="TFIIS/CRSP70_N_sub"/>
</dbReference>
<dbReference type="Gene3D" id="1.20.930.10">
    <property type="entry name" value="Conserved domain common to transcription factors TFIIS, elongin A, CRSP70"/>
    <property type="match status" value="1"/>
</dbReference>
<dbReference type="PANTHER" id="PTHR11477">
    <property type="entry name" value="TRANSCRIPTION FACTOR S-II ZINC FINGER DOMAIN-CONTAINING PROTEIN"/>
    <property type="match status" value="1"/>
</dbReference>
<name>A0AAV9N5I0_9EURO</name>
<feature type="region of interest" description="Disordered" evidence="9">
    <location>
        <begin position="149"/>
        <end position="196"/>
    </location>
</feature>
<dbReference type="NCBIfam" id="TIGR01385">
    <property type="entry name" value="TFSII"/>
    <property type="match status" value="1"/>
</dbReference>
<dbReference type="CDD" id="cd13749">
    <property type="entry name" value="Zn-ribbon_TFIIS"/>
    <property type="match status" value="1"/>
</dbReference>
<dbReference type="GO" id="GO:0006362">
    <property type="term" value="P:transcription elongation by RNA polymerase I"/>
    <property type="evidence" value="ECO:0007669"/>
    <property type="project" value="TreeGrafter"/>
</dbReference>
<evidence type="ECO:0000256" key="5">
    <source>
        <dbReference type="ARBA" id="ARBA00023242"/>
    </source>
</evidence>
<dbReference type="GO" id="GO:0006368">
    <property type="term" value="P:transcription elongation by RNA polymerase II"/>
    <property type="evidence" value="ECO:0007669"/>
    <property type="project" value="InterPro"/>
</dbReference>
<accession>A0AAV9N5I0</accession>
<dbReference type="SMART" id="SM00509">
    <property type="entry name" value="TFS2N"/>
    <property type="match status" value="1"/>
</dbReference>
<dbReference type="Gene3D" id="2.20.25.10">
    <property type="match status" value="1"/>
</dbReference>
<comment type="subcellular location">
    <subcellularLocation>
        <location evidence="1 7 8">Nucleus</location>
    </subcellularLocation>
</comment>
<dbReference type="GO" id="GO:0008270">
    <property type="term" value="F:zinc ion binding"/>
    <property type="evidence" value="ECO:0007669"/>
    <property type="project" value="UniProtKB-UniRule"/>
</dbReference>
<dbReference type="GO" id="GO:0005634">
    <property type="term" value="C:nucleus"/>
    <property type="evidence" value="ECO:0007669"/>
    <property type="project" value="UniProtKB-SubCell"/>
</dbReference>
<dbReference type="SUPFAM" id="SSF46942">
    <property type="entry name" value="Elongation factor TFIIS domain 2"/>
    <property type="match status" value="1"/>
</dbReference>
<dbReference type="InterPro" id="IPR003618">
    <property type="entry name" value="TFIIS_cen_dom"/>
</dbReference>
<evidence type="ECO:0000259" key="12">
    <source>
        <dbReference type="PROSITE" id="PS51321"/>
    </source>
</evidence>
<sequence length="369" mass="40640">MYRAHEDVRIVPYKYPTSRHPAHSPLSSPEDLTKLTKMQQIDLSACSAAAIDHPLSPPSACTMDRREIQSKGSALQKAIQAKEPTDSILNILRDLKTNVRPSEELLRATQIGKIVNKVKGMSGLDPQVTQLASEIISRWRHLVNEQKLASGAGTPNGARSNGTSSPAPKAATPVPAPKLTSPGIAPDKRNWKVDKVPRDELTNDTARNNCIGLIYDGLCLGSSQPMKQILDLAKQVESAALNLPDAKGSSNSAVYKEKMRSLYQNLKNKSNPGLRKRILSGEVTPAKFVTMSHEEMKSKQQREEDQKIAKENMNNAMVAQEEKSVSTSLECGKCHQKKVSYSQAQTRSADEPMTTFCECMNCGNRWKFS</sequence>
<dbReference type="PIRSF" id="PIRSF006704">
    <property type="entry name" value="TF_IIS"/>
    <property type="match status" value="1"/>
</dbReference>
<dbReference type="Pfam" id="PF01096">
    <property type="entry name" value="Zn_ribbon_TFIIS"/>
    <property type="match status" value="1"/>
</dbReference>
<keyword evidence="3 6" id="KW-0863">Zinc-finger</keyword>
<dbReference type="FunFam" id="1.10.472.30:FF:000003">
    <property type="entry name" value="Transcription elongation factor S-II"/>
    <property type="match status" value="1"/>
</dbReference>
<feature type="domain" description="TFIIS-type" evidence="10">
    <location>
        <begin position="327"/>
        <end position="367"/>
    </location>
</feature>
<dbReference type="GO" id="GO:0031440">
    <property type="term" value="P:regulation of mRNA 3'-end processing"/>
    <property type="evidence" value="ECO:0007669"/>
    <property type="project" value="TreeGrafter"/>
</dbReference>
<dbReference type="Pfam" id="PF08711">
    <property type="entry name" value="Med26"/>
    <property type="match status" value="1"/>
</dbReference>
<keyword evidence="2 8" id="KW-0479">Metal-binding</keyword>
<dbReference type="InterPro" id="IPR006289">
    <property type="entry name" value="TFSII"/>
</dbReference>
<dbReference type="SUPFAM" id="SSF57783">
    <property type="entry name" value="Zinc beta-ribbon"/>
    <property type="match status" value="1"/>
</dbReference>
<evidence type="ECO:0000259" key="10">
    <source>
        <dbReference type="PROSITE" id="PS51133"/>
    </source>
</evidence>
<dbReference type="RefSeq" id="XP_064704847.1">
    <property type="nucleotide sequence ID" value="XM_064847735.1"/>
</dbReference>
<dbReference type="InterPro" id="IPR001222">
    <property type="entry name" value="Znf_TFIIS"/>
</dbReference>
<keyword evidence="5 7" id="KW-0539">Nucleus</keyword>
<evidence type="ECO:0000256" key="1">
    <source>
        <dbReference type="ARBA" id="ARBA00004123"/>
    </source>
</evidence>
<dbReference type="PROSITE" id="PS00466">
    <property type="entry name" value="ZF_TFIIS_1"/>
    <property type="match status" value="1"/>
</dbReference>
<dbReference type="GO" id="GO:0000977">
    <property type="term" value="F:RNA polymerase II transcription regulatory region sequence-specific DNA binding"/>
    <property type="evidence" value="ECO:0007669"/>
    <property type="project" value="TreeGrafter"/>
</dbReference>
<evidence type="ECO:0000313" key="13">
    <source>
        <dbReference type="EMBL" id="KAK5050037.1"/>
    </source>
</evidence>
<comment type="function">
    <text evidence="8">Necessary for efficient RNA polymerase II transcription elongation past template-encoded arresting sites.</text>
</comment>
<dbReference type="EMBL" id="JAVRRD010000018">
    <property type="protein sequence ID" value="KAK5050037.1"/>
    <property type="molecule type" value="Genomic_DNA"/>
</dbReference>
<feature type="domain" description="TFIIS N-terminal" evidence="11">
    <location>
        <begin position="66"/>
        <end position="146"/>
    </location>
</feature>
<dbReference type="FunFam" id="2.20.25.10:FF:000001">
    <property type="entry name" value="Probable Transcription elongation factor S-II"/>
    <property type="match status" value="1"/>
</dbReference>
<gene>
    <name evidence="13" type="ORF">LTR84_004157</name>
</gene>
<dbReference type="InterPro" id="IPR035100">
    <property type="entry name" value="TF_IIS-typ"/>
</dbReference>
<dbReference type="Proteomes" id="UP001358417">
    <property type="component" value="Unassembled WGS sequence"/>
</dbReference>
<dbReference type="SUPFAM" id="SSF47676">
    <property type="entry name" value="Conserved domain common to transcription factors TFIIS, elongin A, CRSP70"/>
    <property type="match status" value="1"/>
</dbReference>
<dbReference type="Gene3D" id="1.10.472.30">
    <property type="entry name" value="Transcription elongation factor S-II, central domain"/>
    <property type="match status" value="1"/>
</dbReference>
<evidence type="ECO:0000313" key="14">
    <source>
        <dbReference type="Proteomes" id="UP001358417"/>
    </source>
</evidence>
<evidence type="ECO:0000259" key="11">
    <source>
        <dbReference type="PROSITE" id="PS51319"/>
    </source>
</evidence>
<dbReference type="PROSITE" id="PS51321">
    <property type="entry name" value="TFIIS_CENTRAL"/>
    <property type="match status" value="1"/>
</dbReference>
<evidence type="ECO:0000256" key="9">
    <source>
        <dbReference type="SAM" id="MobiDB-lite"/>
    </source>
</evidence>
<proteinExistence type="inferred from homology"/>
<dbReference type="Pfam" id="PF07500">
    <property type="entry name" value="TFIIS_M"/>
    <property type="match status" value="1"/>
</dbReference>
<keyword evidence="8" id="KW-0804">Transcription</keyword>
<dbReference type="SMART" id="SM00440">
    <property type="entry name" value="ZnF_C2C2"/>
    <property type="match status" value="1"/>
</dbReference>
<feature type="compositionally biased region" description="Low complexity" evidence="9">
    <location>
        <begin position="163"/>
        <end position="173"/>
    </location>
</feature>
<dbReference type="InterPro" id="IPR017923">
    <property type="entry name" value="TFIIS_N"/>
</dbReference>
<organism evidence="13 14">
    <name type="scientific">Exophiala bonariae</name>
    <dbReference type="NCBI Taxonomy" id="1690606"/>
    <lineage>
        <taxon>Eukaryota</taxon>
        <taxon>Fungi</taxon>
        <taxon>Dikarya</taxon>
        <taxon>Ascomycota</taxon>
        <taxon>Pezizomycotina</taxon>
        <taxon>Eurotiomycetes</taxon>
        <taxon>Chaetothyriomycetidae</taxon>
        <taxon>Chaetothyriales</taxon>
        <taxon>Herpotrichiellaceae</taxon>
        <taxon>Exophiala</taxon>
    </lineage>
</organism>
<comment type="similarity">
    <text evidence="8">Belongs to the TFS-II family.</text>
</comment>
<keyword evidence="8" id="KW-0805">Transcription regulation</keyword>
<evidence type="ECO:0000256" key="3">
    <source>
        <dbReference type="ARBA" id="ARBA00022771"/>
    </source>
</evidence>
<comment type="caution">
    <text evidence="13">The sequence shown here is derived from an EMBL/GenBank/DDBJ whole genome shotgun (WGS) entry which is preliminary data.</text>
</comment>
<keyword evidence="14" id="KW-1185">Reference proteome</keyword>
<dbReference type="AlphaFoldDB" id="A0AAV9N5I0"/>
<dbReference type="GeneID" id="89972336"/>
<keyword evidence="4 8" id="KW-0862">Zinc</keyword>
<dbReference type="SMART" id="SM00510">
    <property type="entry name" value="TFS2M"/>
    <property type="match status" value="1"/>
</dbReference>
<dbReference type="InterPro" id="IPR036575">
    <property type="entry name" value="TFIIS_cen_dom_sf"/>
</dbReference>
<dbReference type="PROSITE" id="PS51319">
    <property type="entry name" value="TFIIS_N"/>
    <property type="match status" value="1"/>
</dbReference>
<dbReference type="InterPro" id="IPR035441">
    <property type="entry name" value="TFIIS/LEDGF_dom_sf"/>
</dbReference>
<dbReference type="PANTHER" id="PTHR11477:SF0">
    <property type="entry name" value="IP08861P-RELATED"/>
    <property type="match status" value="1"/>
</dbReference>